<organism evidence="10 11">
    <name type="scientific">Littorina saxatilis</name>
    <dbReference type="NCBI Taxonomy" id="31220"/>
    <lineage>
        <taxon>Eukaryota</taxon>
        <taxon>Metazoa</taxon>
        <taxon>Spiralia</taxon>
        <taxon>Lophotrochozoa</taxon>
        <taxon>Mollusca</taxon>
        <taxon>Gastropoda</taxon>
        <taxon>Caenogastropoda</taxon>
        <taxon>Littorinimorpha</taxon>
        <taxon>Littorinoidea</taxon>
        <taxon>Littorinidae</taxon>
        <taxon>Littorina</taxon>
    </lineage>
</organism>
<evidence type="ECO:0000256" key="1">
    <source>
        <dbReference type="ARBA" id="ARBA00004604"/>
    </source>
</evidence>
<keyword evidence="3 6" id="KW-0175">Coiled coil</keyword>
<dbReference type="GO" id="GO:0003682">
    <property type="term" value="F:chromatin binding"/>
    <property type="evidence" value="ECO:0007669"/>
    <property type="project" value="TreeGrafter"/>
</dbReference>
<feature type="coiled-coil region" evidence="6">
    <location>
        <begin position="450"/>
        <end position="480"/>
    </location>
</feature>
<proteinExistence type="inferred from homology"/>
<feature type="region of interest" description="Disordered" evidence="7">
    <location>
        <begin position="1"/>
        <end position="139"/>
    </location>
</feature>
<feature type="compositionally biased region" description="Polar residues" evidence="7">
    <location>
        <begin position="91"/>
        <end position="104"/>
    </location>
</feature>
<dbReference type="Pfam" id="PF03914">
    <property type="entry name" value="CBF"/>
    <property type="match status" value="1"/>
</dbReference>
<feature type="domain" description="Nucleolar complex-associated protein 3 N-terminal" evidence="9">
    <location>
        <begin position="203"/>
        <end position="297"/>
    </location>
</feature>
<dbReference type="Proteomes" id="UP001374579">
    <property type="component" value="Unassembled WGS sequence"/>
</dbReference>
<dbReference type="PIRSF" id="PIRSF028977">
    <property type="entry name" value="Nucleolar_complex_p3"/>
    <property type="match status" value="1"/>
</dbReference>
<evidence type="ECO:0000256" key="3">
    <source>
        <dbReference type="ARBA" id="ARBA00023054"/>
    </source>
</evidence>
<sequence>MAPKTPKKKGGKAKPRASTAKVANKKSNKFAKSGKLRKQRLKQKKKEFQKNKHDPKEKTLTNGNGDSGFDESEAQAEEEVLAEEDIDFYTGQDSSFTQRFIASSTDRKNRKRRLDEDEDDSSKYEKRSRTQFSGEDGQKMKMLLPIKDKGRIIPQMVNVEEQEEEADEIEAEGSEVVEKEAEPLPELSGPELIAYRRKKLSDRKQRIAELATAVIENPEESVSKLKELRKLLGEKDPDVCLTVRKLVMVSLCEIFTNIIPGYRVRLLTPQEKEQRMKQDTKKLMDYEAALLLSYKTYLEYLEHTITGKSFDKSQRLTRLGFCDISLPKQNKTDLAIIAVQCMCKLLTSQPHFNYRNDIVNFLVPLMNHKNAKISDAICQAVREIFFTDKSGEVILEIVRAMARLMKSRKFNVQPKVLRTLLSLKIKEINMDQAGGPSKRMLKKEKFKKFSRRERKRLKQSEELERELQETRATQDKEQRMKVHTQIVETMFTTFFNVLKQEEKSPLMPVVLEGLARFTHLISVDFFQDLYAVFNKLIGSGELTQVETLRCVQTAFRILSGQGAALNIDPMKFYTHLYSAMLAIHAGMSPEDAGIVVDCVDTAIIKRKKQVTQQRVLAFTKRLSSMALHQLPEGAAGYIAVARCLVSIFPYTDILYDQEVEGSGVYMPYLQEPEHCHANSAVLWELHSLRRHYHPHVKRLATALLHKSTSDKGELSKKEPSELYQYLKKQDYFPSNLPSKANKKTKAATSGFRSQHFEEELRTKYPQFFNE</sequence>
<feature type="region of interest" description="Disordered" evidence="7">
    <location>
        <begin position="732"/>
        <end position="755"/>
    </location>
</feature>
<evidence type="ECO:0000259" key="8">
    <source>
        <dbReference type="Pfam" id="PF03914"/>
    </source>
</evidence>
<dbReference type="AlphaFoldDB" id="A0AAN9BRG6"/>
<accession>A0AAN9BRG6</accession>
<evidence type="ECO:0000256" key="4">
    <source>
        <dbReference type="ARBA" id="ARBA00023242"/>
    </source>
</evidence>
<dbReference type="GO" id="GO:0005730">
    <property type="term" value="C:nucleolus"/>
    <property type="evidence" value="ECO:0007669"/>
    <property type="project" value="UniProtKB-SubCell"/>
</dbReference>
<evidence type="ECO:0000259" key="9">
    <source>
        <dbReference type="Pfam" id="PF07540"/>
    </source>
</evidence>
<evidence type="ECO:0000256" key="5">
    <source>
        <dbReference type="PIRNR" id="PIRNR028977"/>
    </source>
</evidence>
<comment type="caution">
    <text evidence="10">The sequence shown here is derived from an EMBL/GenBank/DDBJ whole genome shotgun (WGS) entry which is preliminary data.</text>
</comment>
<dbReference type="PANTHER" id="PTHR14428:SF5">
    <property type="entry name" value="NUCLEOLAR COMPLEX PROTEIN 3 HOMOLOG"/>
    <property type="match status" value="1"/>
</dbReference>
<dbReference type="SUPFAM" id="SSF48371">
    <property type="entry name" value="ARM repeat"/>
    <property type="match status" value="1"/>
</dbReference>
<feature type="domain" description="CCAAT-binding factor" evidence="8">
    <location>
        <begin position="548"/>
        <end position="700"/>
    </location>
</feature>
<comment type="subcellular location">
    <subcellularLocation>
        <location evidence="1 5">Nucleus</location>
        <location evidence="1 5">Nucleolus</location>
    </subcellularLocation>
</comment>
<dbReference type="GO" id="GO:0006270">
    <property type="term" value="P:DNA replication initiation"/>
    <property type="evidence" value="ECO:0007669"/>
    <property type="project" value="TreeGrafter"/>
</dbReference>
<evidence type="ECO:0000313" key="10">
    <source>
        <dbReference type="EMBL" id="KAK7110009.1"/>
    </source>
</evidence>
<keyword evidence="4" id="KW-0539">Nucleus</keyword>
<evidence type="ECO:0000256" key="6">
    <source>
        <dbReference type="SAM" id="Coils"/>
    </source>
</evidence>
<dbReference type="InterPro" id="IPR016024">
    <property type="entry name" value="ARM-type_fold"/>
</dbReference>
<dbReference type="PANTHER" id="PTHR14428">
    <property type="entry name" value="NUCLEOLAR COMPLEX PROTEIN 3"/>
    <property type="match status" value="1"/>
</dbReference>
<feature type="compositionally biased region" description="Basic and acidic residues" evidence="7">
    <location>
        <begin position="46"/>
        <end position="59"/>
    </location>
</feature>
<protein>
    <recommendedName>
        <fullName evidence="5">Nucleolar complex protein 3 homolog</fullName>
        <shortName evidence="5">NOC3 protein homolog</shortName>
    </recommendedName>
</protein>
<keyword evidence="11" id="KW-1185">Reference proteome</keyword>
<dbReference type="InterPro" id="IPR005612">
    <property type="entry name" value="CCAAT-binding_factor"/>
</dbReference>
<dbReference type="InterPro" id="IPR016903">
    <property type="entry name" value="Nucleolar_cplx-assoc_3"/>
</dbReference>
<feature type="compositionally biased region" description="Basic residues" evidence="7">
    <location>
        <begin position="23"/>
        <end position="45"/>
    </location>
</feature>
<dbReference type="Pfam" id="PF07540">
    <property type="entry name" value="NOC3p"/>
    <property type="match status" value="1"/>
</dbReference>
<comment type="similarity">
    <text evidence="2 5">Belongs to the CBF/MAK21 family.</text>
</comment>
<feature type="compositionally biased region" description="Basic residues" evidence="7">
    <location>
        <begin position="1"/>
        <end position="15"/>
    </location>
</feature>
<evidence type="ECO:0000313" key="11">
    <source>
        <dbReference type="Proteomes" id="UP001374579"/>
    </source>
</evidence>
<feature type="compositionally biased region" description="Acidic residues" evidence="7">
    <location>
        <begin position="68"/>
        <end position="87"/>
    </location>
</feature>
<name>A0AAN9BRG6_9CAEN</name>
<reference evidence="10 11" key="1">
    <citation type="submission" date="2024-02" db="EMBL/GenBank/DDBJ databases">
        <title>Chromosome-scale genome assembly of the rough periwinkle Littorina saxatilis.</title>
        <authorList>
            <person name="De Jode A."/>
            <person name="Faria R."/>
            <person name="Formenti G."/>
            <person name="Sims Y."/>
            <person name="Smith T.P."/>
            <person name="Tracey A."/>
            <person name="Wood J.M.D."/>
            <person name="Zagrodzka Z.B."/>
            <person name="Johannesson K."/>
            <person name="Butlin R.K."/>
            <person name="Leder E.H."/>
        </authorList>
    </citation>
    <scope>NUCLEOTIDE SEQUENCE [LARGE SCALE GENOMIC DNA]</scope>
    <source>
        <strain evidence="10">Snail1</strain>
        <tissue evidence="10">Muscle</tissue>
    </source>
</reference>
<dbReference type="EMBL" id="JBAMIC010000003">
    <property type="protein sequence ID" value="KAK7110009.1"/>
    <property type="molecule type" value="Genomic_DNA"/>
</dbReference>
<evidence type="ECO:0000256" key="7">
    <source>
        <dbReference type="SAM" id="MobiDB-lite"/>
    </source>
</evidence>
<evidence type="ECO:0000256" key="2">
    <source>
        <dbReference type="ARBA" id="ARBA00007797"/>
    </source>
</evidence>
<gene>
    <name evidence="10" type="ORF">V1264_013948</name>
</gene>
<dbReference type="InterPro" id="IPR011501">
    <property type="entry name" value="Noc3_N"/>
</dbReference>